<evidence type="ECO:0000313" key="3">
    <source>
        <dbReference type="Proteomes" id="UP000030012"/>
    </source>
</evidence>
<feature type="region of interest" description="Disordered" evidence="1">
    <location>
        <begin position="153"/>
        <end position="222"/>
    </location>
</feature>
<reference evidence="2 3" key="1">
    <citation type="submission" date="2014-01" db="EMBL/GenBank/DDBJ databases">
        <title>Plasmidome dynamics in the species complex Clostridium novyi sensu lato converts strains of independent lineages into distinctly different pathogens.</title>
        <authorList>
            <person name="Skarin H."/>
            <person name="Segerman B."/>
        </authorList>
    </citation>
    <scope>NUCLEOTIDE SEQUENCE [LARGE SCALE GENOMIC DNA]</scope>
    <source>
        <strain evidence="2 3">4552</strain>
    </source>
</reference>
<protein>
    <submittedName>
        <fullName evidence="2">Transglutaminase</fullName>
    </submittedName>
</protein>
<feature type="compositionally biased region" description="Basic residues" evidence="1">
    <location>
        <begin position="205"/>
        <end position="215"/>
    </location>
</feature>
<feature type="non-terminal residue" evidence="2">
    <location>
        <position position="222"/>
    </location>
</feature>
<dbReference type="EMBL" id="JENJ01000071">
    <property type="protein sequence ID" value="KGM94522.1"/>
    <property type="molecule type" value="Genomic_DNA"/>
</dbReference>
<comment type="caution">
    <text evidence="2">The sequence shown here is derived from an EMBL/GenBank/DDBJ whole genome shotgun (WGS) entry which is preliminary data.</text>
</comment>
<gene>
    <name evidence="2" type="ORF">Z968_11650</name>
</gene>
<sequence length="222" mass="25718">MNKKPLKVMSIGAILGSVMQIGMPISAEAAVDSYIIKLSQEIYTYNKIELVDDFLQYKVGNKAELYSDFSIKLKMANGFYAFHDKKRGYVKYEDIENSYLKSKESKAKFNIENYIESKESKIIEVNWTKKAIVTIEGKVKYITPEYITDNTQKDESQNVLDDKDNSTCKKDDDTVVKDDITENINNNNEKASTSSQNNEGNKYTSTKRRKRRNTHRNREREE</sequence>
<accession>A0A0A0I152</accession>
<feature type="compositionally biased region" description="Basic and acidic residues" evidence="1">
    <location>
        <begin position="153"/>
        <end position="180"/>
    </location>
</feature>
<organism evidence="2 3">
    <name type="scientific">Clostridium novyi A str. 4552</name>
    <dbReference type="NCBI Taxonomy" id="1444289"/>
    <lineage>
        <taxon>Bacteria</taxon>
        <taxon>Bacillati</taxon>
        <taxon>Bacillota</taxon>
        <taxon>Clostridia</taxon>
        <taxon>Eubacteriales</taxon>
        <taxon>Clostridiaceae</taxon>
        <taxon>Clostridium</taxon>
    </lineage>
</organism>
<evidence type="ECO:0000256" key="1">
    <source>
        <dbReference type="SAM" id="MobiDB-lite"/>
    </source>
</evidence>
<dbReference type="Proteomes" id="UP000030012">
    <property type="component" value="Unassembled WGS sequence"/>
</dbReference>
<feature type="compositionally biased region" description="Low complexity" evidence="1">
    <location>
        <begin position="182"/>
        <end position="194"/>
    </location>
</feature>
<dbReference type="AlphaFoldDB" id="A0A0A0I152"/>
<name>A0A0A0I152_CLONO</name>
<evidence type="ECO:0000313" key="2">
    <source>
        <dbReference type="EMBL" id="KGM94522.1"/>
    </source>
</evidence>
<proteinExistence type="predicted"/>